<name>A0A0F9NPP6_9ZZZZ</name>
<organism evidence="2">
    <name type="scientific">marine sediment metagenome</name>
    <dbReference type="NCBI Taxonomy" id="412755"/>
    <lineage>
        <taxon>unclassified sequences</taxon>
        <taxon>metagenomes</taxon>
        <taxon>ecological metagenomes</taxon>
    </lineage>
</organism>
<dbReference type="AlphaFoldDB" id="A0A0F9NPP6"/>
<protein>
    <submittedName>
        <fullName evidence="2">Uncharacterized protein</fullName>
    </submittedName>
</protein>
<gene>
    <name evidence="2" type="ORF">LCGC14_1000510</name>
</gene>
<reference evidence="2" key="1">
    <citation type="journal article" date="2015" name="Nature">
        <title>Complex archaea that bridge the gap between prokaryotes and eukaryotes.</title>
        <authorList>
            <person name="Spang A."/>
            <person name="Saw J.H."/>
            <person name="Jorgensen S.L."/>
            <person name="Zaremba-Niedzwiedzka K."/>
            <person name="Martijn J."/>
            <person name="Lind A.E."/>
            <person name="van Eijk R."/>
            <person name="Schleper C."/>
            <person name="Guy L."/>
            <person name="Ettema T.J."/>
        </authorList>
    </citation>
    <scope>NUCLEOTIDE SEQUENCE</scope>
</reference>
<evidence type="ECO:0000256" key="1">
    <source>
        <dbReference type="SAM" id="Phobius"/>
    </source>
</evidence>
<sequence length="69" mass="8370">MDGHRRYIINQEKKRRRNEWVCLITYFTMGFIIILYLGGNLNLFFRILFSILTVILLIIGSYLIHKIFF</sequence>
<dbReference type="EMBL" id="LAZR01003861">
    <property type="protein sequence ID" value="KKN14012.1"/>
    <property type="molecule type" value="Genomic_DNA"/>
</dbReference>
<feature type="transmembrane region" description="Helical" evidence="1">
    <location>
        <begin position="43"/>
        <end position="64"/>
    </location>
</feature>
<comment type="caution">
    <text evidence="2">The sequence shown here is derived from an EMBL/GenBank/DDBJ whole genome shotgun (WGS) entry which is preliminary data.</text>
</comment>
<proteinExistence type="predicted"/>
<evidence type="ECO:0000313" key="2">
    <source>
        <dbReference type="EMBL" id="KKN14012.1"/>
    </source>
</evidence>
<keyword evidence="1" id="KW-0472">Membrane</keyword>
<keyword evidence="1" id="KW-0812">Transmembrane</keyword>
<keyword evidence="1" id="KW-1133">Transmembrane helix</keyword>
<feature type="transmembrane region" description="Helical" evidence="1">
    <location>
        <begin position="20"/>
        <end position="37"/>
    </location>
</feature>
<accession>A0A0F9NPP6</accession>